<feature type="transmembrane region" description="Helical" evidence="1">
    <location>
        <begin position="131"/>
        <end position="153"/>
    </location>
</feature>
<feature type="transmembrane region" description="Helical" evidence="1">
    <location>
        <begin position="20"/>
        <end position="41"/>
    </location>
</feature>
<keyword evidence="1" id="KW-0472">Membrane</keyword>
<feature type="transmembrane region" description="Helical" evidence="1">
    <location>
        <begin position="53"/>
        <end position="79"/>
    </location>
</feature>
<organism evidence="2 3">
    <name type="scientific">Sporothrix eucalyptigena</name>
    <dbReference type="NCBI Taxonomy" id="1812306"/>
    <lineage>
        <taxon>Eukaryota</taxon>
        <taxon>Fungi</taxon>
        <taxon>Dikarya</taxon>
        <taxon>Ascomycota</taxon>
        <taxon>Pezizomycotina</taxon>
        <taxon>Sordariomycetes</taxon>
        <taxon>Sordariomycetidae</taxon>
        <taxon>Ophiostomatales</taxon>
        <taxon>Ophiostomataceae</taxon>
        <taxon>Sporothrix</taxon>
    </lineage>
</organism>
<gene>
    <name evidence="2" type="ORF">SEUCBS140593_006036</name>
</gene>
<feature type="transmembrane region" description="Helical" evidence="1">
    <location>
        <begin position="195"/>
        <end position="217"/>
    </location>
</feature>
<keyword evidence="1" id="KW-1133">Transmembrane helix</keyword>
<evidence type="ECO:0000313" key="3">
    <source>
        <dbReference type="Proteomes" id="UP001642482"/>
    </source>
</evidence>
<keyword evidence="3" id="KW-1185">Reference proteome</keyword>
<evidence type="ECO:0000313" key="2">
    <source>
        <dbReference type="EMBL" id="CAK7225830.1"/>
    </source>
</evidence>
<dbReference type="Proteomes" id="UP001642482">
    <property type="component" value="Unassembled WGS sequence"/>
</dbReference>
<comment type="caution">
    <text evidence="2">The sequence shown here is derived from an EMBL/GenBank/DDBJ whole genome shotgun (WGS) entry which is preliminary data.</text>
</comment>
<feature type="transmembrane region" description="Helical" evidence="1">
    <location>
        <begin position="91"/>
        <end position="111"/>
    </location>
</feature>
<proteinExistence type="predicted"/>
<evidence type="ECO:0000256" key="1">
    <source>
        <dbReference type="SAM" id="Phobius"/>
    </source>
</evidence>
<dbReference type="EMBL" id="CAWUHD010000062">
    <property type="protein sequence ID" value="CAK7225830.1"/>
    <property type="molecule type" value="Genomic_DNA"/>
</dbReference>
<sequence>MYKDISKIKVPPEGMVTPRVPHLVFTIILHIPVLVMAAMGTRDLIRKKSPTMLCFLAGGYVSSLLEAVVDINGMCYFPIEGQIVGIYDYERAIPLFVVATYSWFMGGQGYFFKKSLDAQLLTKRMLWVRWIATMGVNLLLEIPMLLLGMYCYYGPQPFKIAGFPIWWLIVNTVIPVSSGFAAHVLAPHLQGWKELFIILIVPMADGFSNAALGFPMWCALNSEWDFSATYPAFFLTVGLGSFFIWMVSLYLPTEAPIKFGSEREPLLT</sequence>
<accession>A0ABP0C3R8</accession>
<feature type="transmembrane region" description="Helical" evidence="1">
    <location>
        <begin position="229"/>
        <end position="251"/>
    </location>
</feature>
<name>A0ABP0C3R8_9PEZI</name>
<feature type="transmembrane region" description="Helical" evidence="1">
    <location>
        <begin position="165"/>
        <end position="186"/>
    </location>
</feature>
<protein>
    <submittedName>
        <fullName evidence="2">Uncharacterized protein</fullName>
    </submittedName>
</protein>
<reference evidence="2 3" key="1">
    <citation type="submission" date="2024-01" db="EMBL/GenBank/DDBJ databases">
        <authorList>
            <person name="Allen C."/>
            <person name="Tagirdzhanova G."/>
        </authorList>
    </citation>
    <scope>NUCLEOTIDE SEQUENCE [LARGE SCALE GENOMIC DNA]</scope>
</reference>
<keyword evidence="1" id="KW-0812">Transmembrane</keyword>